<accession>D7RMB7</accession>
<sequence>MTGRNMSKLTIEGSDEALKMFVDWFHEQGEQGFLECWDGGQWNGKETVYPSTYISVRGGYDGIHLVEYDIASDEEVK</sequence>
<dbReference type="KEGG" id="vg:9384603"/>
<dbReference type="OrthoDB" id="20955at10239"/>
<reference evidence="1 2" key="2">
    <citation type="journal article" date="2011" name="Virol. J.">
        <title>Sequence characteristics of T4-like bacteriophage IME08 benome termini revealed by high throughput sequencing.</title>
        <authorList>
            <person name="Jiang X."/>
            <person name="Jiang H."/>
            <person name="Li C."/>
            <person name="Wang S."/>
            <person name="Mi Z."/>
            <person name="An X."/>
            <person name="Chen J."/>
            <person name="Tong Y."/>
        </authorList>
    </citation>
    <scope>NUCLEOTIDE SEQUENCE [LARGE SCALE GENOMIC DNA]</scope>
</reference>
<keyword evidence="2" id="KW-1185">Reference proteome</keyword>
<reference evidence="1 2" key="1">
    <citation type="journal article" date="2011" name="Arch. Virol.">
        <title>The complete genome sequence of a novel T4-like bacteriophage, IME08.</title>
        <authorList>
            <person name="Jiang H."/>
            <person name="Jiang X."/>
            <person name="Wang S."/>
            <person name="Li C."/>
            <person name="Chen B."/>
            <person name="An X."/>
            <person name="Mi Z."/>
            <person name="Chen J."/>
            <person name="Tong Y."/>
        </authorList>
    </citation>
    <scope>NUCLEOTIDE SEQUENCE [LARGE SCALE GENOMIC DNA]</scope>
</reference>
<proteinExistence type="predicted"/>
<dbReference type="EMBL" id="HM071924">
    <property type="protein sequence ID" value="ADI55433.1"/>
    <property type="molecule type" value="Genomic_DNA"/>
</dbReference>
<dbReference type="Proteomes" id="UP000201129">
    <property type="component" value="Segment"/>
</dbReference>
<dbReference type="GeneID" id="9384603"/>
<evidence type="ECO:0000313" key="2">
    <source>
        <dbReference type="Proteomes" id="UP000201129"/>
    </source>
</evidence>
<organism evidence="1 2">
    <name type="scientific">Escherichia phage IME08</name>
    <dbReference type="NCBI Taxonomy" id="698728"/>
    <lineage>
        <taxon>Viruses</taxon>
        <taxon>Duplodnaviria</taxon>
        <taxon>Heunggongvirae</taxon>
        <taxon>Uroviricota</taxon>
        <taxon>Caudoviricetes</taxon>
        <taxon>Pantevenvirales</taxon>
        <taxon>Straboviridae</taxon>
        <taxon>Tevenvirinae</taxon>
        <taxon>Dhakavirus</taxon>
        <taxon>Dhakavirus ime08</taxon>
    </lineage>
</organism>
<dbReference type="RefSeq" id="YP_003734254.1">
    <property type="nucleotide sequence ID" value="NC_014260.1"/>
</dbReference>
<name>D7RMB7_9CAUD</name>
<evidence type="ECO:0000313" key="1">
    <source>
        <dbReference type="EMBL" id="ADI55433.1"/>
    </source>
</evidence>
<protein>
    <submittedName>
        <fullName evidence="1">Uncharacterized protein</fullName>
    </submittedName>
</protein>